<protein>
    <recommendedName>
        <fullName evidence="3">SMI1/KNR4 family protein</fullName>
    </recommendedName>
</protein>
<dbReference type="EMBL" id="CP091511">
    <property type="protein sequence ID" value="UOO90408.1"/>
    <property type="molecule type" value="Genomic_DNA"/>
</dbReference>
<sequence length="245" mass="28348">MLEDVKSSNPHLRMFPSADEVFAPSSAFLSQHLLPVVSVDLAAVNPAWSGWLPFVNPIEPYECYIGDGTEPFHNEFAKANVFCLRFNEQGQYEWLADERYFLLAHTEPSDDWQRQMMAELGKERLEAIKQLAITEQRYRQYGKFFDNNKYSFQRGEVDFSQAEEDVVLDQIGGEVGCGNWEYPLSDYGMLEIVDDETTYLIAPNGKRAYFVAAADGYRFNQRGADWILLFYEPESRLAMFTFDWT</sequence>
<evidence type="ECO:0000313" key="2">
    <source>
        <dbReference type="Proteomes" id="UP000832011"/>
    </source>
</evidence>
<organism evidence="1 2">
    <name type="scientific">Vitreoscilla massiliensis</name>
    <dbReference type="NCBI Taxonomy" id="1689272"/>
    <lineage>
        <taxon>Bacteria</taxon>
        <taxon>Pseudomonadati</taxon>
        <taxon>Pseudomonadota</taxon>
        <taxon>Betaproteobacteria</taxon>
        <taxon>Neisseriales</taxon>
        <taxon>Neisseriaceae</taxon>
        <taxon>Vitreoscilla</taxon>
    </lineage>
</organism>
<accession>A0ABY4E7L1</accession>
<proteinExistence type="predicted"/>
<name>A0ABY4E7L1_9NEIS</name>
<reference evidence="1 2" key="1">
    <citation type="journal article" date="2022" name="Res Sq">
        <title>Evolution of multicellular longitudinally dividing oral cavity symbionts (Neisseriaceae).</title>
        <authorList>
            <person name="Nyongesa S."/>
            <person name="Weber P."/>
            <person name="Bernet E."/>
            <person name="Pullido F."/>
            <person name="Nieckarz M."/>
            <person name="Delaby M."/>
            <person name="Nieves C."/>
            <person name="Viehboeck T."/>
            <person name="Krause N."/>
            <person name="Rivera-Millot A."/>
            <person name="Nakamura A."/>
            <person name="Vischer N."/>
            <person name="VanNieuwenhze M."/>
            <person name="Brun Y."/>
            <person name="Cava F."/>
            <person name="Bulgheresi S."/>
            <person name="Veyrier F."/>
        </authorList>
    </citation>
    <scope>NUCLEOTIDE SEQUENCE [LARGE SCALE GENOMIC DNA]</scope>
    <source>
        <strain evidence="1 2">SN4</strain>
    </source>
</reference>
<dbReference type="RefSeq" id="WP_058355713.1">
    <property type="nucleotide sequence ID" value="NZ_CABKVG010000008.1"/>
</dbReference>
<evidence type="ECO:0008006" key="3">
    <source>
        <dbReference type="Google" id="ProtNLM"/>
    </source>
</evidence>
<gene>
    <name evidence="1" type="ORF">LVJ82_05370</name>
</gene>
<dbReference type="Proteomes" id="UP000832011">
    <property type="component" value="Chromosome"/>
</dbReference>
<keyword evidence="2" id="KW-1185">Reference proteome</keyword>
<evidence type="ECO:0000313" key="1">
    <source>
        <dbReference type="EMBL" id="UOO90408.1"/>
    </source>
</evidence>